<evidence type="ECO:0000256" key="4">
    <source>
        <dbReference type="ARBA" id="ARBA00023136"/>
    </source>
</evidence>
<feature type="transmembrane region" description="Helical" evidence="6">
    <location>
        <begin position="7"/>
        <end position="31"/>
    </location>
</feature>
<keyword evidence="4 6" id="KW-0472">Membrane</keyword>
<dbReference type="Gene3D" id="1.20.1070.10">
    <property type="entry name" value="Rhodopsin 7-helix transmembrane proteins"/>
    <property type="match status" value="2"/>
</dbReference>
<dbReference type="Proteomes" id="UP000835052">
    <property type="component" value="Unassembled WGS sequence"/>
</dbReference>
<dbReference type="PANTHER" id="PTHR31357:SF5">
    <property type="entry name" value="SERPENTINE RECEPTOR CLASS ALPHA-1-RELATED"/>
    <property type="match status" value="1"/>
</dbReference>
<feature type="transmembrane region" description="Helical" evidence="6">
    <location>
        <begin position="342"/>
        <end position="361"/>
    </location>
</feature>
<dbReference type="Pfam" id="PF10292">
    <property type="entry name" value="7TM_GPCR_Srab"/>
    <property type="match status" value="2"/>
</dbReference>
<feature type="transmembrane region" description="Helical" evidence="6">
    <location>
        <begin position="81"/>
        <end position="103"/>
    </location>
</feature>
<keyword evidence="8" id="KW-1185">Reference proteome</keyword>
<feature type="transmembrane region" description="Helical" evidence="6">
    <location>
        <begin position="473"/>
        <end position="498"/>
    </location>
</feature>
<feature type="transmembrane region" description="Helical" evidence="6">
    <location>
        <begin position="432"/>
        <end position="453"/>
    </location>
</feature>
<dbReference type="EMBL" id="CAJGYM010000024">
    <property type="protein sequence ID" value="CAD6191930.1"/>
    <property type="molecule type" value="Genomic_DNA"/>
</dbReference>
<evidence type="ECO:0000256" key="1">
    <source>
        <dbReference type="ARBA" id="ARBA00004141"/>
    </source>
</evidence>
<evidence type="ECO:0000256" key="2">
    <source>
        <dbReference type="ARBA" id="ARBA00022692"/>
    </source>
</evidence>
<feature type="transmembrane region" description="Helical" evidence="6">
    <location>
        <begin position="215"/>
        <end position="240"/>
    </location>
</feature>
<dbReference type="InterPro" id="IPR051080">
    <property type="entry name" value="Nematode_rcpt-like_serp_alpha"/>
</dbReference>
<comment type="subcellular location">
    <subcellularLocation>
        <location evidence="1">Membrane</location>
        <topology evidence="1">Multi-pass membrane protein</topology>
    </subcellularLocation>
</comment>
<gene>
    <name evidence="7" type="ORF">CAUJ_LOCUS7849</name>
</gene>
<dbReference type="OrthoDB" id="5903724at2759"/>
<proteinExistence type="inferred from homology"/>
<comment type="similarity">
    <text evidence="5">Belongs to the nematode receptor-like protein sra family.</text>
</comment>
<keyword evidence="2 6" id="KW-0812">Transmembrane</keyword>
<dbReference type="PANTHER" id="PTHR31357">
    <property type="entry name" value="SERPENTINE RECEPTOR CLASS ALPHA-10"/>
    <property type="match status" value="1"/>
</dbReference>
<feature type="transmembrane region" description="Helical" evidence="6">
    <location>
        <begin position="174"/>
        <end position="195"/>
    </location>
</feature>
<evidence type="ECO:0000256" key="5">
    <source>
        <dbReference type="ARBA" id="ARBA00037994"/>
    </source>
</evidence>
<keyword evidence="3 6" id="KW-1133">Transmembrane helix</keyword>
<comment type="caution">
    <text evidence="7">The sequence shown here is derived from an EMBL/GenBank/DDBJ whole genome shotgun (WGS) entry which is preliminary data.</text>
</comment>
<feature type="transmembrane region" description="Helical" evidence="6">
    <location>
        <begin position="389"/>
        <end position="411"/>
    </location>
</feature>
<dbReference type="GO" id="GO:0004984">
    <property type="term" value="F:olfactory receptor activity"/>
    <property type="evidence" value="ECO:0007669"/>
    <property type="project" value="TreeGrafter"/>
</dbReference>
<dbReference type="AlphaFoldDB" id="A0A8S1HF46"/>
<evidence type="ECO:0000256" key="6">
    <source>
        <dbReference type="SAM" id="Phobius"/>
    </source>
</evidence>
<feature type="transmembrane region" description="Helical" evidence="6">
    <location>
        <begin position="130"/>
        <end position="153"/>
    </location>
</feature>
<dbReference type="GO" id="GO:0016020">
    <property type="term" value="C:membrane"/>
    <property type="evidence" value="ECO:0007669"/>
    <property type="project" value="UniProtKB-SubCell"/>
</dbReference>
<name>A0A8S1HF46_9PELO</name>
<evidence type="ECO:0000313" key="8">
    <source>
        <dbReference type="Proteomes" id="UP000835052"/>
    </source>
</evidence>
<organism evidence="7 8">
    <name type="scientific">Caenorhabditis auriculariae</name>
    <dbReference type="NCBI Taxonomy" id="2777116"/>
    <lineage>
        <taxon>Eukaryota</taxon>
        <taxon>Metazoa</taxon>
        <taxon>Ecdysozoa</taxon>
        <taxon>Nematoda</taxon>
        <taxon>Chromadorea</taxon>
        <taxon>Rhabditida</taxon>
        <taxon>Rhabditina</taxon>
        <taxon>Rhabditomorpha</taxon>
        <taxon>Rhabditoidea</taxon>
        <taxon>Rhabditidae</taxon>
        <taxon>Peloderinae</taxon>
        <taxon>Caenorhabditis</taxon>
    </lineage>
</organism>
<accession>A0A8S1HF46</accession>
<evidence type="ECO:0000256" key="3">
    <source>
        <dbReference type="ARBA" id="ARBA00022989"/>
    </source>
</evidence>
<protein>
    <recommendedName>
        <fullName evidence="9">G protein-coupled receptor</fullName>
    </recommendedName>
</protein>
<evidence type="ECO:0000313" key="7">
    <source>
        <dbReference type="EMBL" id="CAD6191930.1"/>
    </source>
</evidence>
<sequence>MLVKSLVIINLVHAILLLVLLSTHLLMWLILEPCDAVLPAFLCFCFRLPLNMCFLMNALFLCGMSIERTLATLQKTSYGEYSSISGFFIIGFLTILGFSSAVFSQRKYAFDMHHIYCSGASSETMNDLSLVMTIMGVAEVLAFIYTAGLYLLNRRYVKIKVYDNLQRQSQLSENVAALELLVPWFAFHLVFYVSFSLSGATLARFKPLFSEFTDFRAFVSMVYTIPIYTLFSPIIVQSVLRRGASLRKQRVRNLRRPNPRENDVYFGIYDQKKPRYVVRATHLFMWFTLDPCDAVLPAFVCLIFRLPLISCYMISSLFLCGMTIERTIATVLHTAYGQCSTLGGYVILFIMATVGIASAVFSQRNYNFDTSSIYCTGASKEVFDDMRTVTYVFGAVEVLVIVYTAVLYAINRLQLRVKFYHNLQRESQISENVEALELLFPLFVFHFSLFLVFNGTTSHLDYIQQAISNAILFRAFVTVNYMIPIYTLISPVIVQGILKRGANIRKKKLDAARRVQVDVREVYFGIYQKHW</sequence>
<feature type="transmembrane region" description="Helical" evidence="6">
    <location>
        <begin position="37"/>
        <end position="60"/>
    </location>
</feature>
<evidence type="ECO:0008006" key="9">
    <source>
        <dbReference type="Google" id="ProtNLM"/>
    </source>
</evidence>
<dbReference type="InterPro" id="IPR019408">
    <property type="entry name" value="7TM_GPCR_serpentine_rcpt_Srab"/>
</dbReference>
<reference evidence="7" key="1">
    <citation type="submission" date="2020-10" db="EMBL/GenBank/DDBJ databases">
        <authorList>
            <person name="Kikuchi T."/>
        </authorList>
    </citation>
    <scope>NUCLEOTIDE SEQUENCE</scope>
    <source>
        <strain evidence="7">NKZ352</strain>
    </source>
</reference>